<dbReference type="CDD" id="cd03587">
    <property type="entry name" value="SOCS"/>
    <property type="match status" value="1"/>
</dbReference>
<evidence type="ECO:0000256" key="2">
    <source>
        <dbReference type="SAM" id="Phobius"/>
    </source>
</evidence>
<dbReference type="PROSITE" id="PS50225">
    <property type="entry name" value="SOCS"/>
    <property type="match status" value="1"/>
</dbReference>
<dbReference type="OrthoDB" id="6379741at2759"/>
<dbReference type="GO" id="GO:0035556">
    <property type="term" value="P:intracellular signal transduction"/>
    <property type="evidence" value="ECO:0007669"/>
    <property type="project" value="InterPro"/>
</dbReference>
<dbReference type="Pfam" id="PF07525">
    <property type="entry name" value="SOCS_box"/>
    <property type="match status" value="1"/>
</dbReference>
<name>A0A0K2UH65_LEPSM</name>
<keyword evidence="2" id="KW-1133">Transmembrane helix</keyword>
<protein>
    <recommendedName>
        <fullName evidence="3">SOCS box domain-containing protein</fullName>
    </recommendedName>
</protein>
<evidence type="ECO:0000313" key="4">
    <source>
        <dbReference type="EMBL" id="CDW37312.1"/>
    </source>
</evidence>
<organism evidence="4">
    <name type="scientific">Lepeophtheirus salmonis</name>
    <name type="common">Salmon louse</name>
    <name type="synonym">Caligus salmonis</name>
    <dbReference type="NCBI Taxonomy" id="72036"/>
    <lineage>
        <taxon>Eukaryota</taxon>
        <taxon>Metazoa</taxon>
        <taxon>Ecdysozoa</taxon>
        <taxon>Arthropoda</taxon>
        <taxon>Crustacea</taxon>
        <taxon>Multicrustacea</taxon>
        <taxon>Hexanauplia</taxon>
        <taxon>Copepoda</taxon>
        <taxon>Siphonostomatoida</taxon>
        <taxon>Caligidae</taxon>
        <taxon>Lepeophtheirus</taxon>
    </lineage>
</organism>
<accession>A0A0K2UH65</accession>
<feature type="non-terminal residue" evidence="4">
    <location>
        <position position="1"/>
    </location>
</feature>
<proteinExistence type="predicted"/>
<keyword evidence="2" id="KW-0812">Transmembrane</keyword>
<dbReference type="SMART" id="SM00969">
    <property type="entry name" value="SOCS_box"/>
    <property type="match status" value="1"/>
</dbReference>
<dbReference type="SUPFAM" id="SSF158235">
    <property type="entry name" value="SOCS box-like"/>
    <property type="match status" value="1"/>
</dbReference>
<feature type="transmembrane region" description="Helical" evidence="2">
    <location>
        <begin position="7"/>
        <end position="25"/>
    </location>
</feature>
<feature type="domain" description="SOCS box" evidence="3">
    <location>
        <begin position="28"/>
        <end position="69"/>
    </location>
</feature>
<reference evidence="4" key="1">
    <citation type="submission" date="2014-05" db="EMBL/GenBank/DDBJ databases">
        <authorList>
            <person name="Chronopoulou M."/>
        </authorList>
    </citation>
    <scope>NUCLEOTIDE SEQUENCE</scope>
    <source>
        <tissue evidence="4">Whole organism</tissue>
    </source>
</reference>
<dbReference type="AlphaFoldDB" id="A0A0K2UH65"/>
<dbReference type="EMBL" id="HACA01019951">
    <property type="protein sequence ID" value="CDW37312.1"/>
    <property type="molecule type" value="Transcribed_RNA"/>
</dbReference>
<feature type="region of interest" description="Disordered" evidence="1">
    <location>
        <begin position="143"/>
        <end position="167"/>
    </location>
</feature>
<dbReference type="InterPro" id="IPR036036">
    <property type="entry name" value="SOCS_box-like_dom_sf"/>
</dbReference>
<evidence type="ECO:0000256" key="1">
    <source>
        <dbReference type="SAM" id="MobiDB-lite"/>
    </source>
</evidence>
<feature type="compositionally biased region" description="Pro residues" evidence="1">
    <location>
        <begin position="152"/>
        <end position="164"/>
    </location>
</feature>
<dbReference type="InterPro" id="IPR001496">
    <property type="entry name" value="SOCS_box"/>
</dbReference>
<sequence length="177" mass="20365">EWSHKNNYLLNVINFLTLIIINIIIETPLSLQSICRLTICRSLMHDLEKIKSLPLNSKLIHFLLYMEIANSINQIPKFEKSDQTVLNINRTLSEIVAEKPQRKRGKPQSRALFIDWLIEEELQQKDKVVETLIVDVDGDNNRSSLDYNQGNIPPPPPLPPPPSRPHFIQLSSNRVAL</sequence>
<evidence type="ECO:0000259" key="3">
    <source>
        <dbReference type="PROSITE" id="PS50225"/>
    </source>
</evidence>
<keyword evidence="2" id="KW-0472">Membrane</keyword>